<dbReference type="PANTHER" id="PTHR34220">
    <property type="entry name" value="SENSOR HISTIDINE KINASE YPDA"/>
    <property type="match status" value="1"/>
</dbReference>
<name>A0A521CZ23_9SPHI</name>
<dbReference type="InterPro" id="IPR050640">
    <property type="entry name" value="Bact_2-comp_sensor_kinase"/>
</dbReference>
<feature type="transmembrane region" description="Helical" evidence="1">
    <location>
        <begin position="77"/>
        <end position="95"/>
    </location>
</feature>
<evidence type="ECO:0000313" key="4">
    <source>
        <dbReference type="Proteomes" id="UP000320300"/>
    </source>
</evidence>
<dbReference type="Gene3D" id="3.30.565.10">
    <property type="entry name" value="Histidine kinase-like ATPase, C-terminal domain"/>
    <property type="match status" value="1"/>
</dbReference>
<dbReference type="Proteomes" id="UP000320300">
    <property type="component" value="Unassembled WGS sequence"/>
</dbReference>
<dbReference type="InterPro" id="IPR036890">
    <property type="entry name" value="HATPase_C_sf"/>
</dbReference>
<sequence length="400" mass="47035">MKRLSRLISNKYVIYAIHVLFWMLLIFPFLSGPYHPSYFSEVKYRIIFNNSMLIILFYFNAYYLYPKVFRRKGWPAYILSVVVSVGMIVYVSFYVEKTWLPFNEFSGFPGRHHRTFPEKESGPYWSHSGMGHDDSLHRDEDPSFFRERGRNEFHKGDRERFPRPMGPPRGIFPFPMYLFIIGISFSYRLMTDQNIEEKKRKEQETETLKTELDFLRSQISPHFMFNVLNTLVAMARKKSDLMEPSLIQLSTLMRYVLHESNYNRIPLGKEVEYLKNYIELQSLRFGDDLNLIMEISQDTEGFEIEPMLLIPFVENAFKHGLGTGNDARLLIRLGIDQALSQLHFTVENEIAPVSDSKDASSGIGLKNVSRRLELLYKDKYTLETMVNDNIFIADLIIELR</sequence>
<evidence type="ECO:0000256" key="1">
    <source>
        <dbReference type="SAM" id="Phobius"/>
    </source>
</evidence>
<dbReference type="PANTHER" id="PTHR34220:SF7">
    <property type="entry name" value="SENSOR HISTIDINE KINASE YPDA"/>
    <property type="match status" value="1"/>
</dbReference>
<dbReference type="EMBL" id="FXTN01000004">
    <property type="protein sequence ID" value="SMO64699.1"/>
    <property type="molecule type" value="Genomic_DNA"/>
</dbReference>
<feature type="transmembrane region" description="Helical" evidence="1">
    <location>
        <begin position="171"/>
        <end position="190"/>
    </location>
</feature>
<evidence type="ECO:0000259" key="2">
    <source>
        <dbReference type="Pfam" id="PF06580"/>
    </source>
</evidence>
<proteinExistence type="predicted"/>
<feature type="transmembrane region" description="Helical" evidence="1">
    <location>
        <begin position="46"/>
        <end position="65"/>
    </location>
</feature>
<dbReference type="OrthoDB" id="9792992at2"/>
<dbReference type="GO" id="GO:0000155">
    <property type="term" value="F:phosphorelay sensor kinase activity"/>
    <property type="evidence" value="ECO:0007669"/>
    <property type="project" value="InterPro"/>
</dbReference>
<dbReference type="Pfam" id="PF06580">
    <property type="entry name" value="His_kinase"/>
    <property type="match status" value="1"/>
</dbReference>
<reference evidence="3 4" key="1">
    <citation type="submission" date="2017-05" db="EMBL/GenBank/DDBJ databases">
        <authorList>
            <person name="Varghese N."/>
            <person name="Submissions S."/>
        </authorList>
    </citation>
    <scope>NUCLEOTIDE SEQUENCE [LARGE SCALE GENOMIC DNA]</scope>
    <source>
        <strain evidence="3 4">DSM 19036</strain>
    </source>
</reference>
<keyword evidence="1" id="KW-0812">Transmembrane</keyword>
<keyword evidence="1" id="KW-0472">Membrane</keyword>
<dbReference type="RefSeq" id="WP_142528037.1">
    <property type="nucleotide sequence ID" value="NZ_CBCSJO010000001.1"/>
</dbReference>
<feature type="domain" description="Signal transduction histidine kinase internal region" evidence="2">
    <location>
        <begin position="211"/>
        <end position="289"/>
    </location>
</feature>
<keyword evidence="1" id="KW-1133">Transmembrane helix</keyword>
<feature type="transmembrane region" description="Helical" evidence="1">
    <location>
        <begin position="12"/>
        <end position="34"/>
    </location>
</feature>
<keyword evidence="3" id="KW-0808">Transferase</keyword>
<accession>A0A521CZ23</accession>
<dbReference type="AlphaFoldDB" id="A0A521CZ23"/>
<gene>
    <name evidence="3" type="ORF">SAMN06265348_104344</name>
</gene>
<protein>
    <submittedName>
        <fullName evidence="3">Histidine kinase</fullName>
    </submittedName>
</protein>
<dbReference type="GO" id="GO:0016020">
    <property type="term" value="C:membrane"/>
    <property type="evidence" value="ECO:0007669"/>
    <property type="project" value="InterPro"/>
</dbReference>
<dbReference type="InterPro" id="IPR010559">
    <property type="entry name" value="Sig_transdc_His_kin_internal"/>
</dbReference>
<evidence type="ECO:0000313" key="3">
    <source>
        <dbReference type="EMBL" id="SMO64699.1"/>
    </source>
</evidence>
<keyword evidence="3" id="KW-0418">Kinase</keyword>
<keyword evidence="4" id="KW-1185">Reference proteome</keyword>
<organism evidence="3 4">
    <name type="scientific">Pedobacter westerhofensis</name>
    <dbReference type="NCBI Taxonomy" id="425512"/>
    <lineage>
        <taxon>Bacteria</taxon>
        <taxon>Pseudomonadati</taxon>
        <taxon>Bacteroidota</taxon>
        <taxon>Sphingobacteriia</taxon>
        <taxon>Sphingobacteriales</taxon>
        <taxon>Sphingobacteriaceae</taxon>
        <taxon>Pedobacter</taxon>
    </lineage>
</organism>